<dbReference type="Pfam" id="PF00581">
    <property type="entry name" value="Rhodanese"/>
    <property type="match status" value="1"/>
</dbReference>
<reference evidence="19" key="1">
    <citation type="submission" date="2019-09" db="EMBL/GenBank/DDBJ databases">
        <title>Bird 10,000 Genomes (B10K) Project - Family phase.</title>
        <authorList>
            <person name="Zhang G."/>
        </authorList>
    </citation>
    <scope>NUCLEOTIDE SEQUENCE</scope>
    <source>
        <strain evidence="19">OUT-0048</strain>
        <tissue evidence="19">Muscle</tissue>
    </source>
</reference>
<dbReference type="PROSITE" id="PS50056">
    <property type="entry name" value="TYR_PHOSPHATASE_2"/>
    <property type="match status" value="1"/>
</dbReference>
<dbReference type="SMART" id="SM00450">
    <property type="entry name" value="RHOD"/>
    <property type="match status" value="1"/>
</dbReference>
<dbReference type="GO" id="GO:0004722">
    <property type="term" value="F:protein serine/threonine phosphatase activity"/>
    <property type="evidence" value="ECO:0007669"/>
    <property type="project" value="UniProtKB-EC"/>
</dbReference>
<feature type="compositionally biased region" description="Basic and acidic residues" evidence="15">
    <location>
        <begin position="609"/>
        <end position="619"/>
    </location>
</feature>
<dbReference type="SUPFAM" id="SSF52821">
    <property type="entry name" value="Rhodanese/Cell cycle control phosphatase"/>
    <property type="match status" value="1"/>
</dbReference>
<dbReference type="PROSITE" id="PS50054">
    <property type="entry name" value="TYR_PHOSPHATASE_DUAL"/>
    <property type="match status" value="1"/>
</dbReference>
<dbReference type="InterPro" id="IPR001763">
    <property type="entry name" value="Rhodanese-like_dom"/>
</dbReference>
<dbReference type="SUPFAM" id="SSF52799">
    <property type="entry name" value="(Phosphotyrosine protein) phosphatases II"/>
    <property type="match status" value="1"/>
</dbReference>
<evidence type="ECO:0000256" key="9">
    <source>
        <dbReference type="ARBA" id="ARBA00022912"/>
    </source>
</evidence>
<feature type="domain" description="Tyrosine-protein phosphatase" evidence="16">
    <location>
        <begin position="160"/>
        <end position="302"/>
    </location>
</feature>
<dbReference type="InterPro" id="IPR000387">
    <property type="entry name" value="Tyr_Pase_dom"/>
</dbReference>
<dbReference type="InterPro" id="IPR020422">
    <property type="entry name" value="TYR_PHOSPHATASE_DUAL_dom"/>
</dbReference>
<feature type="compositionally biased region" description="Basic and acidic residues" evidence="15">
    <location>
        <begin position="574"/>
        <end position="594"/>
    </location>
</feature>
<gene>
    <name evidence="19" type="primary">Dusp8</name>
    <name evidence="19" type="ORF">VIDCHA_R13242</name>
</gene>
<evidence type="ECO:0000259" key="16">
    <source>
        <dbReference type="PROSITE" id="PS50054"/>
    </source>
</evidence>
<proteinExistence type="inferred from homology"/>
<evidence type="ECO:0000256" key="12">
    <source>
        <dbReference type="ARBA" id="ARBA00048336"/>
    </source>
</evidence>
<dbReference type="PANTHER" id="PTHR10159">
    <property type="entry name" value="DUAL SPECIFICITY PROTEIN PHOSPHATASE"/>
    <property type="match status" value="1"/>
</dbReference>
<dbReference type="AlphaFoldDB" id="A0A851KMH2"/>
<evidence type="ECO:0000256" key="11">
    <source>
        <dbReference type="ARBA" id="ARBA00047761"/>
    </source>
</evidence>
<feature type="non-terminal residue" evidence="19">
    <location>
        <position position="1"/>
    </location>
</feature>
<name>A0A851KMH2_VIDCH</name>
<evidence type="ECO:0000256" key="10">
    <source>
        <dbReference type="ARBA" id="ARBA00023242"/>
    </source>
</evidence>
<dbReference type="GO" id="GO:0005634">
    <property type="term" value="C:nucleus"/>
    <property type="evidence" value="ECO:0007669"/>
    <property type="project" value="UniProtKB-SubCell"/>
</dbReference>
<dbReference type="PROSITE" id="PS50206">
    <property type="entry name" value="RHODANESE_3"/>
    <property type="match status" value="1"/>
</dbReference>
<feature type="domain" description="Rhodanese" evidence="18">
    <location>
        <begin position="23"/>
        <end position="138"/>
    </location>
</feature>
<evidence type="ECO:0000256" key="4">
    <source>
        <dbReference type="ARBA" id="ARBA00011245"/>
    </source>
</evidence>
<evidence type="ECO:0000256" key="14">
    <source>
        <dbReference type="ARBA" id="ARBA00073917"/>
    </source>
</evidence>
<feature type="compositionally biased region" description="Basic and acidic residues" evidence="15">
    <location>
        <begin position="380"/>
        <end position="389"/>
    </location>
</feature>
<dbReference type="GO" id="GO:0017017">
    <property type="term" value="F:MAP kinase tyrosine/serine/threonine phosphatase activity"/>
    <property type="evidence" value="ECO:0007669"/>
    <property type="project" value="InterPro"/>
</dbReference>
<dbReference type="InterPro" id="IPR036873">
    <property type="entry name" value="Rhodanese-like_dom_sf"/>
</dbReference>
<dbReference type="InterPro" id="IPR000340">
    <property type="entry name" value="Dual-sp_phosphatase_cat-dom"/>
</dbReference>
<dbReference type="EMBL" id="WBNB01001809">
    <property type="protein sequence ID" value="NXB90890.1"/>
    <property type="molecule type" value="Genomic_DNA"/>
</dbReference>
<comment type="subunit">
    <text evidence="4">Monomer.</text>
</comment>
<evidence type="ECO:0000256" key="7">
    <source>
        <dbReference type="ARBA" id="ARBA00022490"/>
    </source>
</evidence>
<keyword evidence="7" id="KW-0963">Cytoplasm</keyword>
<dbReference type="Gene3D" id="3.90.190.10">
    <property type="entry name" value="Protein tyrosine phosphatase superfamily"/>
    <property type="match status" value="1"/>
</dbReference>
<evidence type="ECO:0000256" key="1">
    <source>
        <dbReference type="ARBA" id="ARBA00004123"/>
    </source>
</evidence>
<protein>
    <recommendedName>
        <fullName evidence="14">Dual specificity protein phosphatase 8</fullName>
        <ecNumber evidence="6">3.1.3.16</ecNumber>
        <ecNumber evidence="5">3.1.3.48</ecNumber>
    </recommendedName>
</protein>
<feature type="domain" description="Tyrosine specific protein phosphatases" evidence="17">
    <location>
        <begin position="226"/>
        <end position="283"/>
    </location>
</feature>
<dbReference type="PROSITE" id="PS00383">
    <property type="entry name" value="TYR_PHOSPHATASE_1"/>
    <property type="match status" value="1"/>
</dbReference>
<dbReference type="SMART" id="SM00195">
    <property type="entry name" value="DSPc"/>
    <property type="match status" value="1"/>
</dbReference>
<evidence type="ECO:0000313" key="19">
    <source>
        <dbReference type="EMBL" id="NXB90890.1"/>
    </source>
</evidence>
<dbReference type="Gene3D" id="3.40.250.10">
    <property type="entry name" value="Rhodanese-like domain"/>
    <property type="match status" value="1"/>
</dbReference>
<evidence type="ECO:0000256" key="3">
    <source>
        <dbReference type="ARBA" id="ARBA00008601"/>
    </source>
</evidence>
<dbReference type="GO" id="GO:0008330">
    <property type="term" value="F:protein tyrosine/threonine phosphatase activity"/>
    <property type="evidence" value="ECO:0007669"/>
    <property type="project" value="TreeGrafter"/>
</dbReference>
<feature type="region of interest" description="Disordered" evidence="15">
    <location>
        <begin position="318"/>
        <end position="512"/>
    </location>
</feature>
<comment type="subcellular location">
    <subcellularLocation>
        <location evidence="2">Cytoplasm</location>
    </subcellularLocation>
    <subcellularLocation>
        <location evidence="1">Nucleus</location>
    </subcellularLocation>
</comment>
<organism evidence="19 20">
    <name type="scientific">Vidua chalybeata</name>
    <name type="common">Village indigobird</name>
    <dbReference type="NCBI Taxonomy" id="81927"/>
    <lineage>
        <taxon>Eukaryota</taxon>
        <taxon>Metazoa</taxon>
        <taxon>Chordata</taxon>
        <taxon>Craniata</taxon>
        <taxon>Vertebrata</taxon>
        <taxon>Euteleostomi</taxon>
        <taxon>Archelosauria</taxon>
        <taxon>Archosauria</taxon>
        <taxon>Dinosauria</taxon>
        <taxon>Saurischia</taxon>
        <taxon>Theropoda</taxon>
        <taxon>Coelurosauria</taxon>
        <taxon>Aves</taxon>
        <taxon>Neognathae</taxon>
        <taxon>Neoaves</taxon>
        <taxon>Telluraves</taxon>
        <taxon>Australaves</taxon>
        <taxon>Passeriformes</taxon>
        <taxon>Passeroidea</taxon>
        <taxon>Estrildidae</taxon>
        <taxon>Viduinae</taxon>
        <taxon>Vidua</taxon>
    </lineage>
</organism>
<dbReference type="FunFam" id="3.90.190.10:FF:000044">
    <property type="entry name" value="Dual specificity protein phosphatase 8"/>
    <property type="match status" value="1"/>
</dbReference>
<comment type="catalytic activity">
    <reaction evidence="11">
        <text>O-phospho-L-seryl-[protein] + H2O = L-seryl-[protein] + phosphate</text>
        <dbReference type="Rhea" id="RHEA:20629"/>
        <dbReference type="Rhea" id="RHEA-COMP:9863"/>
        <dbReference type="Rhea" id="RHEA-COMP:11604"/>
        <dbReference type="ChEBI" id="CHEBI:15377"/>
        <dbReference type="ChEBI" id="CHEBI:29999"/>
        <dbReference type="ChEBI" id="CHEBI:43474"/>
        <dbReference type="ChEBI" id="CHEBI:83421"/>
        <dbReference type="EC" id="3.1.3.16"/>
    </reaction>
</comment>
<comment type="catalytic activity">
    <reaction evidence="12">
        <text>O-phospho-L-threonyl-[protein] + H2O = L-threonyl-[protein] + phosphate</text>
        <dbReference type="Rhea" id="RHEA:47004"/>
        <dbReference type="Rhea" id="RHEA-COMP:11060"/>
        <dbReference type="Rhea" id="RHEA-COMP:11605"/>
        <dbReference type="ChEBI" id="CHEBI:15377"/>
        <dbReference type="ChEBI" id="CHEBI:30013"/>
        <dbReference type="ChEBI" id="CHEBI:43474"/>
        <dbReference type="ChEBI" id="CHEBI:61977"/>
        <dbReference type="EC" id="3.1.3.16"/>
    </reaction>
</comment>
<dbReference type="CDD" id="cd14645">
    <property type="entry name" value="DSP_DUSP8"/>
    <property type="match status" value="1"/>
</dbReference>
<dbReference type="Proteomes" id="UP000634236">
    <property type="component" value="Unassembled WGS sequence"/>
</dbReference>
<accession>A0A851KMH2</accession>
<dbReference type="InterPro" id="IPR016130">
    <property type="entry name" value="Tyr_Pase_AS"/>
</dbReference>
<feature type="non-terminal residue" evidence="19">
    <location>
        <position position="636"/>
    </location>
</feature>
<dbReference type="GeneID" id="128790093"/>
<evidence type="ECO:0000259" key="18">
    <source>
        <dbReference type="PROSITE" id="PS50206"/>
    </source>
</evidence>
<dbReference type="EC" id="3.1.3.16" evidence="6"/>
<dbReference type="InterPro" id="IPR048035">
    <property type="entry name" value="DUSP8_DSP"/>
</dbReference>
<evidence type="ECO:0000256" key="15">
    <source>
        <dbReference type="SAM" id="MobiDB-lite"/>
    </source>
</evidence>
<evidence type="ECO:0000313" key="20">
    <source>
        <dbReference type="Proteomes" id="UP000634236"/>
    </source>
</evidence>
<comment type="similarity">
    <text evidence="3">Belongs to the protein-tyrosine phosphatase family. Non-receptor class dual specificity subfamily.</text>
</comment>
<evidence type="ECO:0000256" key="13">
    <source>
        <dbReference type="ARBA" id="ARBA00053881"/>
    </source>
</evidence>
<keyword evidence="10" id="KW-0539">Nucleus</keyword>
<feature type="compositionally biased region" description="Low complexity" evidence="15">
    <location>
        <begin position="427"/>
        <end position="440"/>
    </location>
</feature>
<sequence>MAGDRLPRKVMDPKKLASLLRNGAEGTLVIDSRSFVEYNSWHVLSSVNICCSKLVKRRLQQDKVSITELIQPASKMKVEAEDHQDVVVYDQSTRDVTGLAADSFLSILLGKLDSCFHSVSILTGGFATFSSCFPGLCEGKPAAILPMSISQPCLPVANVGPTRILPHLYLGSQKDVLNKDLMTQNGISYVLNASNSCPKPDFICDSHFMRIPVNDNYCEKLLPWLDKSIEFIDKAKVSSCQVIVHCLAGISRSATIAIAYIMKTMGMSSDDAYRFVKDRRPSISPNFNFLGQLLEYERSLKLLKALKSKGDWGEGDALQDAAEVAESSRHSLTPTSEKAEDVPRSTGSASPTSDPERQGGTPKVLSPTTLQQGLNGLHLSSERIQDTNRLKRSFSLDIKSAYSPGLRQDPPGPPGPGEAPKLCKLDSPSGSGSLSPFSPGADSPDRPTGPELLLEAKVRQRRKHRHAAGSPAHGVSLNVGGTCATRKSPVAEDGLPPRLSQPPTAPGATTTAWSGVHLESPSTASGEAGWYFGKDSVSTGGSGGGLFPSAGPYPPPFGCGAVAAGCEIRLRDKARAEPRDGRHSWHEEASAEKQFKRRSCQMEFEETMSEGRAREELGKISKQSSFSGSMEIIEVS</sequence>
<dbReference type="PRINTS" id="PR01764">
    <property type="entry name" value="MAPKPHPHTASE"/>
</dbReference>
<dbReference type="FunFam" id="3.40.250.10:FF:000020">
    <property type="entry name" value="Dual specificity protein phosphatase 8"/>
    <property type="match status" value="1"/>
</dbReference>
<dbReference type="InterPro" id="IPR008343">
    <property type="entry name" value="MKP"/>
</dbReference>
<dbReference type="EC" id="3.1.3.48" evidence="5"/>
<feature type="region of interest" description="Disordered" evidence="15">
    <location>
        <begin position="574"/>
        <end position="636"/>
    </location>
</feature>
<comment type="caution">
    <text evidence="19">The sequence shown here is derived from an EMBL/GenBank/DDBJ whole genome shotgun (WGS) entry which is preliminary data.</text>
</comment>
<keyword evidence="20" id="KW-1185">Reference proteome</keyword>
<dbReference type="GO" id="GO:0033550">
    <property type="term" value="F:MAP kinase tyrosine phosphatase activity"/>
    <property type="evidence" value="ECO:0007669"/>
    <property type="project" value="TreeGrafter"/>
</dbReference>
<keyword evidence="8" id="KW-0378">Hydrolase</keyword>
<evidence type="ECO:0000259" key="17">
    <source>
        <dbReference type="PROSITE" id="PS50056"/>
    </source>
</evidence>
<dbReference type="GO" id="GO:0005737">
    <property type="term" value="C:cytoplasm"/>
    <property type="evidence" value="ECO:0007669"/>
    <property type="project" value="UniProtKB-SubCell"/>
</dbReference>
<comment type="function">
    <text evidence="13">Has phosphatase activity with synthetic phosphatase substrates and negatively regulates mitogen-activated protein kinase activity, presumably by catalysing their dephosphorylation. Expected to display protein phosphatase activity toward phosphotyrosine, phosphoserine and phosphothreonine residues.</text>
</comment>
<evidence type="ECO:0000256" key="8">
    <source>
        <dbReference type="ARBA" id="ARBA00022801"/>
    </source>
</evidence>
<evidence type="ECO:0000256" key="2">
    <source>
        <dbReference type="ARBA" id="ARBA00004496"/>
    </source>
</evidence>
<evidence type="ECO:0000256" key="6">
    <source>
        <dbReference type="ARBA" id="ARBA00013081"/>
    </source>
</evidence>
<evidence type="ECO:0000256" key="5">
    <source>
        <dbReference type="ARBA" id="ARBA00013064"/>
    </source>
</evidence>
<dbReference type="GO" id="GO:0043409">
    <property type="term" value="P:negative regulation of MAPK cascade"/>
    <property type="evidence" value="ECO:0007669"/>
    <property type="project" value="TreeGrafter"/>
</dbReference>
<dbReference type="PANTHER" id="PTHR10159:SF108">
    <property type="entry name" value="DUAL SPECIFICITY PROTEIN PHOSPHATASE 8"/>
    <property type="match status" value="1"/>
</dbReference>
<dbReference type="Pfam" id="PF00782">
    <property type="entry name" value="DSPc"/>
    <property type="match status" value="1"/>
</dbReference>
<keyword evidence="9" id="KW-0904">Protein phosphatase</keyword>
<dbReference type="RefSeq" id="XP_053802530.1">
    <property type="nucleotide sequence ID" value="XM_053946555.1"/>
</dbReference>
<dbReference type="InterPro" id="IPR029021">
    <property type="entry name" value="Prot-tyrosine_phosphatase-like"/>
</dbReference>
<dbReference type="CDD" id="cd01446">
    <property type="entry name" value="DSP_MapKP"/>
    <property type="match status" value="1"/>
</dbReference>